<reference evidence="1" key="1">
    <citation type="submission" date="2016-01" db="EMBL/GenBank/DDBJ databases">
        <authorList>
            <person name="Peeters Charlotte."/>
        </authorList>
    </citation>
    <scope>NUCLEOTIDE SEQUENCE</scope>
    <source>
        <strain evidence="1">LMG 22936</strain>
    </source>
</reference>
<dbReference type="AlphaFoldDB" id="A0A158HVW6"/>
<protein>
    <submittedName>
        <fullName evidence="1">Uncharacterized protein</fullName>
    </submittedName>
</protein>
<organism evidence="1 2">
    <name type="scientific">Caballeronia telluris</name>
    <dbReference type="NCBI Taxonomy" id="326475"/>
    <lineage>
        <taxon>Bacteria</taxon>
        <taxon>Pseudomonadati</taxon>
        <taxon>Pseudomonadota</taxon>
        <taxon>Betaproteobacteria</taxon>
        <taxon>Burkholderiales</taxon>
        <taxon>Burkholderiaceae</taxon>
        <taxon>Caballeronia</taxon>
    </lineage>
</organism>
<gene>
    <name evidence="1" type="ORF">AWB66_02643</name>
</gene>
<accession>A0A158HVW6</accession>
<proteinExistence type="predicted"/>
<evidence type="ECO:0000313" key="2">
    <source>
        <dbReference type="Proteomes" id="UP000054717"/>
    </source>
</evidence>
<comment type="caution">
    <text evidence="1">The sequence shown here is derived from an EMBL/GenBank/DDBJ whole genome shotgun (WGS) entry which is preliminary data.</text>
</comment>
<keyword evidence="2" id="KW-1185">Reference proteome</keyword>
<dbReference type="Proteomes" id="UP000054717">
    <property type="component" value="Unassembled WGS sequence"/>
</dbReference>
<name>A0A158HVW6_9BURK</name>
<sequence length="83" mass="9273">MFHEGHVCYRAFKISCFLVSYSFSVISPCLYKLFSSESFWADVVVAMTGCAVGQVEAQTFRDSLQCAWATKGKSLNPAVQVEY</sequence>
<dbReference type="EMBL" id="FCNZ02000009">
    <property type="protein sequence ID" value="SAL47850.1"/>
    <property type="molecule type" value="Genomic_DNA"/>
</dbReference>
<evidence type="ECO:0000313" key="1">
    <source>
        <dbReference type="EMBL" id="SAL47850.1"/>
    </source>
</evidence>